<dbReference type="RefSeq" id="WP_201166123.1">
    <property type="nucleotide sequence ID" value="NZ_JAEPWM010000001.1"/>
</dbReference>
<dbReference type="Proteomes" id="UP000630528">
    <property type="component" value="Unassembled WGS sequence"/>
</dbReference>
<keyword evidence="1" id="KW-0812">Transmembrane</keyword>
<keyword evidence="1" id="KW-0472">Membrane</keyword>
<feature type="transmembrane region" description="Helical" evidence="1">
    <location>
        <begin position="54"/>
        <end position="72"/>
    </location>
</feature>
<keyword evidence="1" id="KW-1133">Transmembrane helix</keyword>
<accession>A0A934TPT5</accession>
<feature type="transmembrane region" description="Helical" evidence="1">
    <location>
        <begin position="79"/>
        <end position="99"/>
    </location>
</feature>
<proteinExistence type="predicted"/>
<sequence>MYQHHEADRKRSSHAASGDVLDKILPVLSIVTMALTVPQVWAVWVEGNVGGVSLLSWGAYFVGACLWLVDGLRKGDKRIWVACIGWVLLDGAVFVGVLVRH</sequence>
<dbReference type="Gene3D" id="1.20.1280.290">
    <property type="match status" value="1"/>
</dbReference>
<evidence type="ECO:0000256" key="1">
    <source>
        <dbReference type="SAM" id="Phobius"/>
    </source>
</evidence>
<name>A0A934TPT5_9BURK</name>
<gene>
    <name evidence="2" type="ORF">JJB11_01445</name>
</gene>
<keyword evidence="3" id="KW-1185">Reference proteome</keyword>
<reference evidence="2" key="1">
    <citation type="journal article" date="2012" name="J. Microbiol. Biotechnol.">
        <title>Ramlibacter ginsenosidimutans sp. nov., with ginsenoside-converting activity.</title>
        <authorList>
            <person name="Wang L."/>
            <person name="An D.S."/>
            <person name="Kim S.G."/>
            <person name="Jin F.X."/>
            <person name="Kim S.C."/>
            <person name="Lee S.T."/>
            <person name="Im W.T."/>
        </authorList>
    </citation>
    <scope>NUCLEOTIDE SEQUENCE</scope>
    <source>
        <strain evidence="2">KACC 17527</strain>
    </source>
</reference>
<protein>
    <submittedName>
        <fullName evidence="2">Uncharacterized protein</fullName>
    </submittedName>
</protein>
<dbReference type="AlphaFoldDB" id="A0A934TPT5"/>
<evidence type="ECO:0000313" key="2">
    <source>
        <dbReference type="EMBL" id="MBK6004741.1"/>
    </source>
</evidence>
<comment type="caution">
    <text evidence="2">The sequence shown here is derived from an EMBL/GenBank/DDBJ whole genome shotgun (WGS) entry which is preliminary data.</text>
</comment>
<organism evidence="2 3">
    <name type="scientific">Ramlibacter ginsenosidimutans</name>
    <dbReference type="NCBI Taxonomy" id="502333"/>
    <lineage>
        <taxon>Bacteria</taxon>
        <taxon>Pseudomonadati</taxon>
        <taxon>Pseudomonadota</taxon>
        <taxon>Betaproteobacteria</taxon>
        <taxon>Burkholderiales</taxon>
        <taxon>Comamonadaceae</taxon>
        <taxon>Ramlibacter</taxon>
    </lineage>
</organism>
<dbReference type="EMBL" id="JAEPWM010000001">
    <property type="protein sequence ID" value="MBK6004741.1"/>
    <property type="molecule type" value="Genomic_DNA"/>
</dbReference>
<evidence type="ECO:0000313" key="3">
    <source>
        <dbReference type="Proteomes" id="UP000630528"/>
    </source>
</evidence>
<reference evidence="2" key="2">
    <citation type="submission" date="2021-01" db="EMBL/GenBank/DDBJ databases">
        <authorList>
            <person name="Kang M."/>
        </authorList>
    </citation>
    <scope>NUCLEOTIDE SEQUENCE</scope>
    <source>
        <strain evidence="2">KACC 17527</strain>
    </source>
</reference>
<feature type="transmembrane region" description="Helical" evidence="1">
    <location>
        <begin position="20"/>
        <end position="42"/>
    </location>
</feature>